<dbReference type="PROSITE" id="PS51371">
    <property type="entry name" value="CBS"/>
    <property type="match status" value="2"/>
</dbReference>
<dbReference type="SMART" id="SM00116">
    <property type="entry name" value="CBS"/>
    <property type="match status" value="2"/>
</dbReference>
<keyword evidence="1 2" id="KW-0129">CBS domain</keyword>
<proteinExistence type="predicted"/>
<dbReference type="Proteomes" id="UP000001964">
    <property type="component" value="Chromosome"/>
</dbReference>
<gene>
    <name evidence="4" type="ordered locus">Mmar10_1087</name>
</gene>
<dbReference type="InterPro" id="IPR046342">
    <property type="entry name" value="CBS_dom_sf"/>
</dbReference>
<dbReference type="InterPro" id="IPR044725">
    <property type="entry name" value="CBSX3_CBS_dom"/>
</dbReference>
<dbReference type="RefSeq" id="WP_011643027.1">
    <property type="nucleotide sequence ID" value="NC_008347.1"/>
</dbReference>
<dbReference type="Gene3D" id="3.10.580.10">
    <property type="entry name" value="CBS-domain"/>
    <property type="match status" value="1"/>
</dbReference>
<keyword evidence="5" id="KW-1185">Reference proteome</keyword>
<protein>
    <submittedName>
        <fullName evidence="4">Putative signal-transduction protein with CBS domains</fullName>
    </submittedName>
</protein>
<feature type="domain" description="CBS" evidence="3">
    <location>
        <begin position="8"/>
        <end position="67"/>
    </location>
</feature>
<dbReference type="AlphaFoldDB" id="Q0AQQ7"/>
<reference evidence="4 5" key="1">
    <citation type="submission" date="2006-08" db="EMBL/GenBank/DDBJ databases">
        <title>Complete sequence of Maricaulis maris MCS10.</title>
        <authorList>
            <consortium name="US DOE Joint Genome Institute"/>
            <person name="Copeland A."/>
            <person name="Lucas S."/>
            <person name="Lapidus A."/>
            <person name="Barry K."/>
            <person name="Detter J.C."/>
            <person name="Glavina del Rio T."/>
            <person name="Hammon N."/>
            <person name="Israni S."/>
            <person name="Dalin E."/>
            <person name="Tice H."/>
            <person name="Pitluck S."/>
            <person name="Saunders E."/>
            <person name="Brettin T."/>
            <person name="Bruce D."/>
            <person name="Han C."/>
            <person name="Tapia R."/>
            <person name="Gilna P."/>
            <person name="Schmutz J."/>
            <person name="Larimer F."/>
            <person name="Land M."/>
            <person name="Hauser L."/>
            <person name="Kyrpides N."/>
            <person name="Mikhailova N."/>
            <person name="Viollier P."/>
            <person name="Stephens C."/>
            <person name="Richardson P."/>
        </authorList>
    </citation>
    <scope>NUCLEOTIDE SEQUENCE [LARGE SCALE GENOMIC DNA]</scope>
    <source>
        <strain evidence="4 5">MCS10</strain>
    </source>
</reference>
<name>Q0AQQ7_MARMM</name>
<evidence type="ECO:0000313" key="5">
    <source>
        <dbReference type="Proteomes" id="UP000001964"/>
    </source>
</evidence>
<evidence type="ECO:0000256" key="2">
    <source>
        <dbReference type="PROSITE-ProRule" id="PRU00703"/>
    </source>
</evidence>
<dbReference type="Pfam" id="PF00571">
    <property type="entry name" value="CBS"/>
    <property type="match status" value="2"/>
</dbReference>
<dbReference type="PANTHER" id="PTHR43080:SF2">
    <property type="entry name" value="CBS DOMAIN-CONTAINING PROTEIN"/>
    <property type="match status" value="1"/>
</dbReference>
<dbReference type="PANTHER" id="PTHR43080">
    <property type="entry name" value="CBS DOMAIN-CONTAINING PROTEIN CBSX3, MITOCHONDRIAL"/>
    <property type="match status" value="1"/>
</dbReference>
<dbReference type="HOGENOM" id="CLU_040681_3_2_5"/>
<dbReference type="InterPro" id="IPR051257">
    <property type="entry name" value="Diverse_CBS-Domain"/>
</dbReference>
<dbReference type="CDD" id="cd04623">
    <property type="entry name" value="CBS_pair_bac_euk"/>
    <property type="match status" value="1"/>
</dbReference>
<evidence type="ECO:0000256" key="1">
    <source>
        <dbReference type="ARBA" id="ARBA00023122"/>
    </source>
</evidence>
<dbReference type="KEGG" id="mmr:Mmar10_1087"/>
<evidence type="ECO:0000259" key="3">
    <source>
        <dbReference type="PROSITE" id="PS51371"/>
    </source>
</evidence>
<dbReference type="EMBL" id="CP000449">
    <property type="protein sequence ID" value="ABI65380.1"/>
    <property type="molecule type" value="Genomic_DNA"/>
</dbReference>
<evidence type="ECO:0000313" key="4">
    <source>
        <dbReference type="EMBL" id="ABI65380.1"/>
    </source>
</evidence>
<dbReference type="SUPFAM" id="SSF54631">
    <property type="entry name" value="CBS-domain pair"/>
    <property type="match status" value="1"/>
</dbReference>
<organism evidence="4 5">
    <name type="scientific">Maricaulis maris (strain MCS10)</name>
    <name type="common">Caulobacter maris</name>
    <dbReference type="NCBI Taxonomy" id="394221"/>
    <lineage>
        <taxon>Bacteria</taxon>
        <taxon>Pseudomonadati</taxon>
        <taxon>Pseudomonadota</taxon>
        <taxon>Alphaproteobacteria</taxon>
        <taxon>Maricaulales</taxon>
        <taxon>Maricaulaceae</taxon>
        <taxon>Maricaulis</taxon>
    </lineage>
</organism>
<feature type="domain" description="CBS" evidence="3">
    <location>
        <begin position="76"/>
        <end position="132"/>
    </location>
</feature>
<dbReference type="InterPro" id="IPR000644">
    <property type="entry name" value="CBS_dom"/>
</dbReference>
<accession>Q0AQQ7</accession>
<sequence length="142" mass="15375">MIVDAILRSKGRDVITIREMATLEEAARLLDSHAIGALLVEDGAGRPIAVLSERDLVREMALHGAACLQRPVAQALTQAFVVAGRDIQLNALMVLMTERRVRHVPILEGEQLLGIISIGDVVKAKIADMEAETAALQAYIRS</sequence>
<dbReference type="eggNOG" id="COG2905">
    <property type="taxonomic scope" value="Bacteria"/>
</dbReference>
<dbReference type="OrthoDB" id="9807125at2"/>
<dbReference type="STRING" id="394221.Mmar10_1087"/>